<accession>A0A423WNQ6</accession>
<dbReference type="PANTHER" id="PTHR24126:SF14">
    <property type="entry name" value="ANK_REP_REGION DOMAIN-CONTAINING PROTEIN"/>
    <property type="match status" value="1"/>
</dbReference>
<keyword evidence="11" id="KW-1185">Reference proteome</keyword>
<dbReference type="Pfam" id="PF00023">
    <property type="entry name" value="Ank"/>
    <property type="match status" value="2"/>
</dbReference>
<comment type="caution">
    <text evidence="10">The sequence shown here is derived from an EMBL/GenBank/DDBJ whole genome shotgun (WGS) entry which is preliminary data.</text>
</comment>
<dbReference type="SUPFAM" id="SSF48403">
    <property type="entry name" value="Ankyrin repeat"/>
    <property type="match status" value="2"/>
</dbReference>
<dbReference type="PRINTS" id="PR01415">
    <property type="entry name" value="ANKYRIN"/>
</dbReference>
<evidence type="ECO:0000256" key="1">
    <source>
        <dbReference type="ARBA" id="ARBA00022723"/>
    </source>
</evidence>
<protein>
    <submittedName>
        <fullName evidence="10">Uncharacterized protein</fullName>
    </submittedName>
</protein>
<feature type="domain" description="MYND-type" evidence="9">
    <location>
        <begin position="74"/>
        <end position="130"/>
    </location>
</feature>
<feature type="repeat" description="ANK" evidence="6">
    <location>
        <begin position="906"/>
        <end position="935"/>
    </location>
</feature>
<dbReference type="Gene3D" id="6.10.140.2220">
    <property type="match status" value="1"/>
</dbReference>
<dbReference type="PROSITE" id="PS50865">
    <property type="entry name" value="ZF_MYND_2"/>
    <property type="match status" value="1"/>
</dbReference>
<dbReference type="InterPro" id="IPR046341">
    <property type="entry name" value="SET_dom_sf"/>
</dbReference>
<keyword evidence="1" id="KW-0479">Metal-binding</keyword>
<dbReference type="OrthoDB" id="341259at2759"/>
<dbReference type="CDD" id="cd20071">
    <property type="entry name" value="SET_SMYD"/>
    <property type="match status" value="1"/>
</dbReference>
<dbReference type="PROSITE" id="PS50088">
    <property type="entry name" value="ANK_REPEAT"/>
    <property type="match status" value="6"/>
</dbReference>
<dbReference type="Gene3D" id="1.10.220.160">
    <property type="match status" value="1"/>
</dbReference>
<dbReference type="STRING" id="252740.A0A423WNQ6"/>
<dbReference type="InterPro" id="IPR036770">
    <property type="entry name" value="Ankyrin_rpt-contain_sf"/>
</dbReference>
<dbReference type="Pfam" id="PF01753">
    <property type="entry name" value="zf-MYND"/>
    <property type="match status" value="1"/>
</dbReference>
<dbReference type="PROSITE" id="PS50280">
    <property type="entry name" value="SET"/>
    <property type="match status" value="1"/>
</dbReference>
<evidence type="ECO:0000256" key="5">
    <source>
        <dbReference type="ARBA" id="ARBA00023043"/>
    </source>
</evidence>
<dbReference type="SMART" id="SM00248">
    <property type="entry name" value="ANK"/>
    <property type="match status" value="13"/>
</dbReference>
<evidence type="ECO:0000256" key="4">
    <source>
        <dbReference type="ARBA" id="ARBA00022833"/>
    </source>
</evidence>
<dbReference type="InterPro" id="IPR002893">
    <property type="entry name" value="Znf_MYND"/>
</dbReference>
<gene>
    <name evidence="10" type="ORF">VSDG_00582</name>
</gene>
<reference evidence="10 11" key="1">
    <citation type="submission" date="2015-09" db="EMBL/GenBank/DDBJ databases">
        <title>Host preference determinants of Valsa canker pathogens revealed by comparative genomics.</title>
        <authorList>
            <person name="Yin Z."/>
            <person name="Huang L."/>
        </authorList>
    </citation>
    <scope>NUCLEOTIDE SEQUENCE [LARGE SCALE GENOMIC DNA]</scope>
    <source>
        <strain evidence="10 11">YSFL</strain>
    </source>
</reference>
<dbReference type="InterPro" id="IPR002110">
    <property type="entry name" value="Ankyrin_rpt"/>
</dbReference>
<dbReference type="InterPro" id="IPR001214">
    <property type="entry name" value="SET_dom"/>
</dbReference>
<keyword evidence="5 6" id="KW-0040">ANK repeat</keyword>
<dbReference type="Pfam" id="PF00856">
    <property type="entry name" value="SET"/>
    <property type="match status" value="1"/>
</dbReference>
<keyword evidence="2" id="KW-0677">Repeat</keyword>
<keyword evidence="3 7" id="KW-0863">Zinc-finger</keyword>
<dbReference type="Proteomes" id="UP000284375">
    <property type="component" value="Unassembled WGS sequence"/>
</dbReference>
<evidence type="ECO:0000313" key="11">
    <source>
        <dbReference type="Proteomes" id="UP000284375"/>
    </source>
</evidence>
<dbReference type="SUPFAM" id="SSF82199">
    <property type="entry name" value="SET domain"/>
    <property type="match status" value="1"/>
</dbReference>
<name>A0A423WNQ6_CYTCH</name>
<sequence>MPAKQKKRIHDQPKLCQYILSRTSDPGVALRIGPSSIPEAGSGLFAVNDIKAGSDIFRLRSPLVICESALDGICDWCLLNKSSSVHPDGRFFTSEDKRPEIMPCSRCKVAKYCSKECQTQAWQRHHKYECALLKENPNILSIDQTLCRLLLWNKKNLLPEDYHGALAYWETHFEARMDRLREEANGEPEIDQTLAVATNARLATKSTLDLAVIRRLYCAIETNAFAIRPAELEQAYGTCLDVVVSLINHCCDENSHVFFEGRQLRCRALKDIPAGSEITLCYPDVRQDVLHRRRTLKEQFYITCNCAKCKAEMAEHVAADVKYMDHINSLRSAQDKLNKLQYTYETAFNNYTARNIKAVLEYQNKLLDIEKEVYHGGNWPSHMEPMPTALRTLGCMFRDLSYVVGLEFILKGTLYTRHHSGPSWVLDLMAVVKYMIFIAQSNDGEDFKWTGAGHPDVLGGRGTLRDVARGYMTMVCVDGKFTFGLDTKYVRALYKMAGDIIERRGDPAIDTEEFRQQFEEAQGRLMAWAKMKAGRGLELPSREAIVEFKRDCSAAWLGCFVAMAKMEDLPTELINYVTDHLRQVGDLAAFARTSRRLYNVVDPVLYKFAKTKVAGTESWHPLRWAAENGQTGTLKKALVAGIDANLLFDATIDKVTRDMQSFQIRVEAVDGEAIWEPPEWNPTEEWRPTDNDTDFDYFRKATLWKQRTDFARDYYYGMGPGTGDDGDADSSDFSHGIDPYHDEVVGSDSWAMSEASDEGEQDDSSIDSDRRNAAVRGFRALHLAARGGHDDVVQVLLEYGADIDLCSGELCNCESGYARSHAGFHGVPLNRTAVTGFSPLHLAICHFQSFTAKLLLSQGASTRLSEPNRDSAATALHVAAATGQADLCKHLLEHGYVSDVDVLDSAGLSPFYYAYFNGHWNTTVAFLLERGANIDFMIPHPNGVHPAFGDHLSTILFEACAFGRYEDAMKLVHLGADVSKGQYGGDTQLQCPLHAACRPQKNFEEPPRHPPLKLSADAEKKAHKRVELIETLLRQGADIEAKSDPDEESPLYFAAKYDLGPALHTLLAAGAKVESRNSLLDHGSQINATDNNGNTALHLVCALSPYSFDDGYDNDQRQERMVRLLLERGAKESARNKLGLTPFETAFNKGYLRTCDILVRRRRIVQPLQNEDLHRMLLATIHDRPANYEAMNLLLDLDFDGVLYTKPVYVMNMVNRGHDSLACAYLERGTSMPPLSPKEKMTILHEAIERGVLALARRMLALKVSVNSVNKNGHTPLYAIISRTGNIYGRDDFVKALLDAGADIHFRPSAGSLMTPLEKAIVSREQSLVELMLRSQPLRSDFQAVLPPLRPKGVYLHAAARTLPSKRMFSALIRSGASVAELDPNGDYPLSVFLKSLVDQPTWMAHAQGAAGEVCETICGTIWYLWGRDVDVNRKNKAGKSILAYLTALRLYSGKDPARVKLARELRRYIAIVPAKGPSGAAGDKALEFRRHGPVVLGAVDDDADE</sequence>
<feature type="repeat" description="ANK" evidence="6">
    <location>
        <begin position="835"/>
        <end position="867"/>
    </location>
</feature>
<feature type="repeat" description="ANK" evidence="6">
    <location>
        <begin position="776"/>
        <end position="808"/>
    </location>
</feature>
<feature type="repeat" description="ANK" evidence="6">
    <location>
        <begin position="871"/>
        <end position="895"/>
    </location>
</feature>
<evidence type="ECO:0000259" key="9">
    <source>
        <dbReference type="PROSITE" id="PS50865"/>
    </source>
</evidence>
<evidence type="ECO:0000313" key="10">
    <source>
        <dbReference type="EMBL" id="ROW05087.1"/>
    </source>
</evidence>
<dbReference type="SMART" id="SM00317">
    <property type="entry name" value="SET"/>
    <property type="match status" value="1"/>
</dbReference>
<evidence type="ECO:0000256" key="6">
    <source>
        <dbReference type="PROSITE-ProRule" id="PRU00023"/>
    </source>
</evidence>
<dbReference type="GO" id="GO:0008270">
    <property type="term" value="F:zinc ion binding"/>
    <property type="evidence" value="ECO:0007669"/>
    <property type="project" value="UniProtKB-KW"/>
</dbReference>
<evidence type="ECO:0000259" key="8">
    <source>
        <dbReference type="PROSITE" id="PS50280"/>
    </source>
</evidence>
<evidence type="ECO:0000256" key="3">
    <source>
        <dbReference type="ARBA" id="ARBA00022771"/>
    </source>
</evidence>
<feature type="repeat" description="ANK" evidence="6">
    <location>
        <begin position="1092"/>
        <end position="1137"/>
    </location>
</feature>
<feature type="domain" description="SET" evidence="8">
    <location>
        <begin position="26"/>
        <end position="283"/>
    </location>
</feature>
<dbReference type="PANTHER" id="PTHR24126">
    <property type="entry name" value="ANKYRIN REPEAT, PH AND SEC7 DOMAIN CONTAINING PROTEIN SECG-RELATED"/>
    <property type="match status" value="1"/>
</dbReference>
<feature type="repeat" description="ANK" evidence="6">
    <location>
        <begin position="1046"/>
        <end position="1078"/>
    </location>
</feature>
<dbReference type="PROSITE" id="PS50297">
    <property type="entry name" value="ANK_REP_REGION"/>
    <property type="match status" value="4"/>
</dbReference>
<evidence type="ECO:0000256" key="7">
    <source>
        <dbReference type="PROSITE-ProRule" id="PRU00134"/>
    </source>
</evidence>
<dbReference type="Gene3D" id="1.25.40.20">
    <property type="entry name" value="Ankyrin repeat-containing domain"/>
    <property type="match status" value="5"/>
</dbReference>
<dbReference type="Gene3D" id="2.170.270.10">
    <property type="entry name" value="SET domain"/>
    <property type="match status" value="1"/>
</dbReference>
<keyword evidence="4" id="KW-0862">Zinc</keyword>
<dbReference type="Pfam" id="PF12796">
    <property type="entry name" value="Ank_2"/>
    <property type="match status" value="2"/>
</dbReference>
<proteinExistence type="predicted"/>
<dbReference type="EMBL" id="LJZO01000001">
    <property type="protein sequence ID" value="ROW05087.1"/>
    <property type="molecule type" value="Genomic_DNA"/>
</dbReference>
<evidence type="ECO:0000256" key="2">
    <source>
        <dbReference type="ARBA" id="ARBA00022737"/>
    </source>
</evidence>
<organism evidence="10 11">
    <name type="scientific">Cytospora chrysosperma</name>
    <name type="common">Cytospora canker fungus</name>
    <name type="synonym">Sphaeria chrysosperma</name>
    <dbReference type="NCBI Taxonomy" id="252740"/>
    <lineage>
        <taxon>Eukaryota</taxon>
        <taxon>Fungi</taxon>
        <taxon>Dikarya</taxon>
        <taxon>Ascomycota</taxon>
        <taxon>Pezizomycotina</taxon>
        <taxon>Sordariomycetes</taxon>
        <taxon>Sordariomycetidae</taxon>
        <taxon>Diaporthales</taxon>
        <taxon>Cytosporaceae</taxon>
        <taxon>Cytospora</taxon>
    </lineage>
</organism>